<evidence type="ECO:0000313" key="8">
    <source>
        <dbReference type="Proteomes" id="UP001497392"/>
    </source>
</evidence>
<comment type="similarity">
    <text evidence="2">Belongs to the Orai family.</text>
</comment>
<evidence type="ECO:0000256" key="6">
    <source>
        <dbReference type="SAM" id="Phobius"/>
    </source>
</evidence>
<comment type="subcellular location">
    <subcellularLocation>
        <location evidence="1">Membrane</location>
        <topology evidence="1">Multi-pass membrane protein</topology>
    </subcellularLocation>
</comment>
<protein>
    <submittedName>
        <fullName evidence="7">G13258 protein</fullName>
    </submittedName>
</protein>
<organism evidence="7 8">
    <name type="scientific">Coccomyxa viridis</name>
    <dbReference type="NCBI Taxonomy" id="1274662"/>
    <lineage>
        <taxon>Eukaryota</taxon>
        <taxon>Viridiplantae</taxon>
        <taxon>Chlorophyta</taxon>
        <taxon>core chlorophytes</taxon>
        <taxon>Trebouxiophyceae</taxon>
        <taxon>Trebouxiophyceae incertae sedis</taxon>
        <taxon>Coccomyxaceae</taxon>
        <taxon>Coccomyxa</taxon>
    </lineage>
</organism>
<keyword evidence="5 6" id="KW-0472">Membrane</keyword>
<sequence>MATTPLRQKADGWESFYSDTSFRQEVRKWRAEDIEQRVLNNAFLLWERYAESNRRFVEERAEQLKSFANLAALVAGFAIVSFLQFDFNVSGMPEGLDLAFGLTMAIVVVLAVNSMSTCGLVHAALMKTGKMYVAESEEAEFMKRCREFALQYCNGDHPPQPRRDIKSFWLNHCEDEWQRAFFMFSSSVGFFYVNLTLASWIKFNSVQTSAAIMTVVFCIGFVYFVYIHARWWGPVVKTRATGYGPNLKDMEAPMGLPFDWHLRPRRFGSFASQHHMSVFKER</sequence>
<name>A0ABP1GCB4_9CHLO</name>
<proteinExistence type="inferred from homology"/>
<accession>A0ABP1GCB4</accession>
<keyword evidence="3 6" id="KW-0812">Transmembrane</keyword>
<evidence type="ECO:0000256" key="2">
    <source>
        <dbReference type="ARBA" id="ARBA00008062"/>
    </source>
</evidence>
<dbReference type="Gene3D" id="1.20.140.140">
    <property type="entry name" value="Calcium release-activated calcium channel protein Orai"/>
    <property type="match status" value="1"/>
</dbReference>
<reference evidence="7 8" key="1">
    <citation type="submission" date="2024-06" db="EMBL/GenBank/DDBJ databases">
        <authorList>
            <person name="Kraege A."/>
            <person name="Thomma B."/>
        </authorList>
    </citation>
    <scope>NUCLEOTIDE SEQUENCE [LARGE SCALE GENOMIC DNA]</scope>
</reference>
<comment type="caution">
    <text evidence="7">The sequence shown here is derived from an EMBL/GenBank/DDBJ whole genome shotgun (WGS) entry which is preliminary data.</text>
</comment>
<keyword evidence="8" id="KW-1185">Reference proteome</keyword>
<gene>
    <name evidence="7" type="primary">g13258</name>
    <name evidence="7" type="ORF">VP750_LOCUS11755</name>
</gene>
<feature type="transmembrane region" description="Helical" evidence="6">
    <location>
        <begin position="180"/>
        <end position="203"/>
    </location>
</feature>
<evidence type="ECO:0000256" key="1">
    <source>
        <dbReference type="ARBA" id="ARBA00004141"/>
    </source>
</evidence>
<dbReference type="PANTHER" id="PTHR31501">
    <property type="entry name" value="CALCIUM RELEASE-ACTIVATED CALCIUM CHANNEL PROTEIN 1"/>
    <property type="match status" value="1"/>
</dbReference>
<dbReference type="Pfam" id="PF07856">
    <property type="entry name" value="Orai-1"/>
    <property type="match status" value="1"/>
</dbReference>
<dbReference type="EMBL" id="CAXHTA020000021">
    <property type="protein sequence ID" value="CAL5229849.1"/>
    <property type="molecule type" value="Genomic_DNA"/>
</dbReference>
<evidence type="ECO:0000256" key="4">
    <source>
        <dbReference type="ARBA" id="ARBA00022989"/>
    </source>
</evidence>
<evidence type="ECO:0000256" key="3">
    <source>
        <dbReference type="ARBA" id="ARBA00022692"/>
    </source>
</evidence>
<evidence type="ECO:0000313" key="7">
    <source>
        <dbReference type="EMBL" id="CAL5229849.1"/>
    </source>
</evidence>
<dbReference type="PANTHER" id="PTHR31501:SF7">
    <property type="entry name" value="CALCIUM RELEASE-ACTIVATED CALCIUM CHANNEL PROTEIN 1"/>
    <property type="match status" value="1"/>
</dbReference>
<dbReference type="InterPro" id="IPR012446">
    <property type="entry name" value="CRAC_channel"/>
</dbReference>
<dbReference type="Proteomes" id="UP001497392">
    <property type="component" value="Unassembled WGS sequence"/>
</dbReference>
<feature type="transmembrane region" description="Helical" evidence="6">
    <location>
        <begin position="99"/>
        <end position="121"/>
    </location>
</feature>
<feature type="transmembrane region" description="Helical" evidence="6">
    <location>
        <begin position="67"/>
        <end position="87"/>
    </location>
</feature>
<dbReference type="InterPro" id="IPR038350">
    <property type="entry name" value="Orai_sf"/>
</dbReference>
<feature type="transmembrane region" description="Helical" evidence="6">
    <location>
        <begin position="209"/>
        <end position="229"/>
    </location>
</feature>
<keyword evidence="4 6" id="KW-1133">Transmembrane helix</keyword>
<evidence type="ECO:0000256" key="5">
    <source>
        <dbReference type="ARBA" id="ARBA00023136"/>
    </source>
</evidence>